<dbReference type="InterPro" id="IPR027417">
    <property type="entry name" value="P-loop_NTPase"/>
</dbReference>
<dbReference type="GO" id="GO:0003677">
    <property type="term" value="F:DNA binding"/>
    <property type="evidence" value="ECO:0007669"/>
    <property type="project" value="InterPro"/>
</dbReference>
<proteinExistence type="predicted"/>
<dbReference type="InterPro" id="IPR006935">
    <property type="entry name" value="Helicase/UvrB_N"/>
</dbReference>
<dbReference type="GO" id="GO:0015668">
    <property type="term" value="F:type III site-specific deoxyribonuclease activity"/>
    <property type="evidence" value="ECO:0007669"/>
    <property type="project" value="InterPro"/>
</dbReference>
<dbReference type="InterPro" id="IPR014001">
    <property type="entry name" value="Helicase_ATP-bd"/>
</dbReference>
<dbReference type="REBASE" id="230135">
    <property type="entry name" value="Nba100970IIIP"/>
</dbReference>
<dbReference type="RefSeq" id="WP_102950831.1">
    <property type="nucleotide sequence ID" value="NZ_CP024847.1"/>
</dbReference>
<dbReference type="GO" id="GO:0005524">
    <property type="term" value="F:ATP binding"/>
    <property type="evidence" value="ECO:0007669"/>
    <property type="project" value="InterPro"/>
</dbReference>
<dbReference type="SUPFAM" id="SSF52540">
    <property type="entry name" value="P-loop containing nucleoside triphosphate hydrolases"/>
    <property type="match status" value="2"/>
</dbReference>
<feature type="domain" description="Helicase ATP-binding" evidence="1">
    <location>
        <begin position="79"/>
        <end position="264"/>
    </location>
</feature>
<evidence type="ECO:0000259" key="1">
    <source>
        <dbReference type="PROSITE" id="PS51192"/>
    </source>
</evidence>
<dbReference type="InterPro" id="IPR050742">
    <property type="entry name" value="Helicase_Restrict-Modif_Enz"/>
</dbReference>
<dbReference type="OrthoDB" id="9804145at2"/>
<evidence type="ECO:0000313" key="2">
    <source>
        <dbReference type="EMBL" id="AUR51532.1"/>
    </source>
</evidence>
<keyword evidence="3" id="KW-1185">Reference proteome</keyword>
<dbReference type="Gene3D" id="3.40.50.300">
    <property type="entry name" value="P-loop containing nucleotide triphosphate hydrolases"/>
    <property type="match status" value="2"/>
</dbReference>
<dbReference type="Pfam" id="PF19778">
    <property type="entry name" value="RE_endonuc"/>
    <property type="match status" value="1"/>
</dbReference>
<evidence type="ECO:0000313" key="3">
    <source>
        <dbReference type="Proteomes" id="UP000236655"/>
    </source>
</evidence>
<organism evidence="2 3">
    <name type="scientific">Aquella oligotrophica</name>
    <dbReference type="NCBI Taxonomy" id="2067065"/>
    <lineage>
        <taxon>Bacteria</taxon>
        <taxon>Pseudomonadati</taxon>
        <taxon>Pseudomonadota</taxon>
        <taxon>Betaproteobacteria</taxon>
        <taxon>Neisseriales</taxon>
        <taxon>Neisseriaceae</taxon>
        <taxon>Aquella</taxon>
    </lineage>
</organism>
<accession>A0A2I7N505</accession>
<dbReference type="Proteomes" id="UP000236655">
    <property type="component" value="Chromosome"/>
</dbReference>
<dbReference type="InterPro" id="IPR045572">
    <property type="entry name" value="RE_endonuc_C"/>
</dbReference>
<dbReference type="PANTHER" id="PTHR47396">
    <property type="entry name" value="TYPE I RESTRICTION ENZYME ECOKI R PROTEIN"/>
    <property type="match status" value="1"/>
</dbReference>
<sequence length="1011" mass="114922">MKLKFENQAYQLQAVASTVALFAGMKSLDLATMLQNKNELLSYDVVANGLQLDETLLLQNLQRVQVENYIENYSSELNYGDYENIPNFSIEMETGTGKTYVYLRTAFELNKHYGLSKFIIVVPSDAIRVGTIKALEITAEHFKAEYNNISYDYYPYDSEKISKVRDFATTNSIQIMVMTIAAFNKSKNNIYAFKDKFGEYRPIDLISAVNPVVIIDEPQSVDNTANAIEAIKNLNPLFILRYSATHKNDYNQIYKLDAIDAYNQKLVKQIEVASIDEAEFNNAGTVVPYIKVVEITPKLELSLELDVQDTKGKITRKVIKKIAKDTDLQEKTQNDKYYGYIVEDYSRDYGLKLSCLDNEIAIGESIGNEISIEQKAKIMLRLAIENHIDKELRLAARKIKVLSLFFIDRVADYRIHADDGTSDGWLAQAFIEELKLVLATPKGARYVELCQNTFGINLANNEELIKLHNGYFAKDKKGNYKDLKDDSTADAVDAYDLIMRDKEKLLDSKEPLRFIFSHSALKEGWDNPNVFQVCVLQDGKNQFKRRQQIGRGLRLCVNQFGERVFDDKVNTLTVIASESYNAFADNLQREYEASSENGGAGIKFGIVQKSAFVNSLLHDNLELSFDAARKISEDIHAELTVREFIDSNNKVTDKCKMQLQAGLFELSSAEIRQYQVLAKEILTKLAMRLPIKNQRDKRDIQINPKVYNNSAFKQLWRKISAKTIYSVSLNTDELINSVVTDINANLEVKNKALKITRSRINIDESGISTELMAQNELILQTNPQIDLVNKLALATGLTKKTIITILKQIAPHKLEMYKLNIDVFIEQVTTKINIQKSKLIVDGIKYTKVADLSLQDSVIGIEDHYLQERINEDIDHGYVDNNGGSNLADARYLKVAPELIANKFLYNVLRFDSSTEAKFLADCLLQDKVKLISKLPSWFKVNTPLGAYNPDWALLVNEENKDEVYFIAETKADNFLENGRAIEKAKTICGEKHFQDTLNVKYQVLSNAEQI</sequence>
<protein>
    <submittedName>
        <fullName evidence="2">Type III restriction endonuclease subunit R</fullName>
    </submittedName>
</protein>
<dbReference type="AlphaFoldDB" id="A0A2I7N505"/>
<reference evidence="3" key="1">
    <citation type="submission" date="2017-11" db="EMBL/GenBank/DDBJ databases">
        <authorList>
            <person name="Chan K.G."/>
            <person name="Lee L.S."/>
        </authorList>
    </citation>
    <scope>NUCLEOTIDE SEQUENCE [LARGE SCALE GENOMIC DNA]</scope>
    <source>
        <strain evidence="3">DSM 100970</strain>
    </source>
</reference>
<keyword evidence="2" id="KW-0540">Nuclease</keyword>
<dbReference type="PANTHER" id="PTHR47396:SF1">
    <property type="entry name" value="ATP-DEPENDENT HELICASE IRC3-RELATED"/>
    <property type="match status" value="1"/>
</dbReference>
<dbReference type="KEGG" id="nba:CUN60_04250"/>
<dbReference type="PROSITE" id="PS51192">
    <property type="entry name" value="HELICASE_ATP_BIND_1"/>
    <property type="match status" value="1"/>
</dbReference>
<gene>
    <name evidence="2" type="ORF">CUN60_04250</name>
</gene>
<keyword evidence="2" id="KW-0255">Endonuclease</keyword>
<name>A0A2I7N505_9NEIS</name>
<dbReference type="Pfam" id="PF04851">
    <property type="entry name" value="ResIII"/>
    <property type="match status" value="1"/>
</dbReference>
<keyword evidence="2" id="KW-0378">Hydrolase</keyword>
<dbReference type="GO" id="GO:0005829">
    <property type="term" value="C:cytosol"/>
    <property type="evidence" value="ECO:0007669"/>
    <property type="project" value="TreeGrafter"/>
</dbReference>
<dbReference type="EMBL" id="CP024847">
    <property type="protein sequence ID" value="AUR51532.1"/>
    <property type="molecule type" value="Genomic_DNA"/>
</dbReference>